<comment type="caution">
    <text evidence="2">The sequence shown here is derived from an EMBL/GenBank/DDBJ whole genome shotgun (WGS) entry which is preliminary data.</text>
</comment>
<dbReference type="InterPro" id="IPR013830">
    <property type="entry name" value="SGNH_hydro"/>
</dbReference>
<organism evidence="2 3">
    <name type="scientific">Coniochaeta hoffmannii</name>
    <dbReference type="NCBI Taxonomy" id="91930"/>
    <lineage>
        <taxon>Eukaryota</taxon>
        <taxon>Fungi</taxon>
        <taxon>Dikarya</taxon>
        <taxon>Ascomycota</taxon>
        <taxon>Pezizomycotina</taxon>
        <taxon>Sordariomycetes</taxon>
        <taxon>Sordariomycetidae</taxon>
        <taxon>Coniochaetales</taxon>
        <taxon>Coniochaetaceae</taxon>
        <taxon>Coniochaeta</taxon>
    </lineage>
</organism>
<dbReference type="SUPFAM" id="SSF52266">
    <property type="entry name" value="SGNH hydrolase"/>
    <property type="match status" value="1"/>
</dbReference>
<dbReference type="Gene3D" id="3.40.50.1110">
    <property type="entry name" value="SGNH hydrolase"/>
    <property type="match status" value="1"/>
</dbReference>
<dbReference type="InterPro" id="IPR051532">
    <property type="entry name" value="Ester_Hydrolysis_Enzymes"/>
</dbReference>
<keyword evidence="3" id="KW-1185">Reference proteome</keyword>
<name>A0AA38VU40_9PEZI</name>
<dbReference type="AlphaFoldDB" id="A0AA38VU40"/>
<dbReference type="InterPro" id="IPR036514">
    <property type="entry name" value="SGNH_hydro_sf"/>
</dbReference>
<proteinExistence type="predicted"/>
<dbReference type="CDD" id="cd01833">
    <property type="entry name" value="XynB_like"/>
    <property type="match status" value="1"/>
</dbReference>
<accession>A0AA38VU40</accession>
<dbReference type="PANTHER" id="PTHR30383:SF31">
    <property type="entry name" value="SGNH HYDROLASE-TYPE ESTERASE DOMAIN-CONTAINING PROTEIN-RELATED"/>
    <property type="match status" value="1"/>
</dbReference>
<dbReference type="GO" id="GO:0004622">
    <property type="term" value="F:phosphatidylcholine lysophospholipase activity"/>
    <property type="evidence" value="ECO:0007669"/>
    <property type="project" value="TreeGrafter"/>
</dbReference>
<evidence type="ECO:0000313" key="2">
    <source>
        <dbReference type="EMBL" id="KAJ9151472.1"/>
    </source>
</evidence>
<dbReference type="Proteomes" id="UP001174691">
    <property type="component" value="Unassembled WGS sequence"/>
</dbReference>
<dbReference type="PANTHER" id="PTHR30383">
    <property type="entry name" value="THIOESTERASE 1/PROTEASE 1/LYSOPHOSPHOLIPASE L1"/>
    <property type="match status" value="1"/>
</dbReference>
<dbReference type="Pfam" id="PF13472">
    <property type="entry name" value="Lipase_GDSL_2"/>
    <property type="match status" value="1"/>
</dbReference>
<reference evidence="2" key="1">
    <citation type="submission" date="2022-07" db="EMBL/GenBank/DDBJ databases">
        <title>Fungi with potential for degradation of polypropylene.</title>
        <authorList>
            <person name="Gostincar C."/>
        </authorList>
    </citation>
    <scope>NUCLEOTIDE SEQUENCE</scope>
    <source>
        <strain evidence="2">EXF-13287</strain>
    </source>
</reference>
<sequence length="205" mass="21131">MPLGASVTYGVGSSTGSSYRRDLRDLLVSAANQTVDMVGTRKHGDFADNDVEATSGFAISQIAEAAATAVPRLLPNLVLVDAGTNNCNGGGTVPDAGANVTAMIEEMFLQSPGVTVVLATILGNAVAAQDACRVDINAQYVALVARLRAAGGKVLLVDLRGSEGPITNDLVDGRHPNDVGYRKMAGVWFEGIQQAISQGLVTTAC</sequence>
<gene>
    <name evidence="2" type="ORF">NKR19_g4896</name>
</gene>
<evidence type="ECO:0000259" key="1">
    <source>
        <dbReference type="Pfam" id="PF13472"/>
    </source>
</evidence>
<feature type="domain" description="SGNH hydrolase-type esterase" evidence="1">
    <location>
        <begin position="3"/>
        <end position="182"/>
    </location>
</feature>
<evidence type="ECO:0000313" key="3">
    <source>
        <dbReference type="Proteomes" id="UP001174691"/>
    </source>
</evidence>
<dbReference type="EMBL" id="JANBVN010000064">
    <property type="protein sequence ID" value="KAJ9151472.1"/>
    <property type="molecule type" value="Genomic_DNA"/>
</dbReference>
<protein>
    <submittedName>
        <fullName evidence="2">Carbohydrate esterase family 3 protein</fullName>
    </submittedName>
</protein>